<dbReference type="STRING" id="197461.A3843_03685"/>
<evidence type="ECO:0000259" key="1">
    <source>
        <dbReference type="Pfam" id="PF06568"/>
    </source>
</evidence>
<gene>
    <name evidence="2" type="ORF">A3843_03685</name>
</gene>
<evidence type="ECO:0000313" key="2">
    <source>
        <dbReference type="EMBL" id="OKL45433.1"/>
    </source>
</evidence>
<evidence type="ECO:0000313" key="3">
    <source>
        <dbReference type="Proteomes" id="UP000185783"/>
    </source>
</evidence>
<sequence length="59" mass="6938">MVTYSGTRFFELVALWVHRFQERAEMRAELATMDDGVIRDLGFTRSQLKAMANRPFWLA</sequence>
<dbReference type="EMBL" id="LVVZ01000005">
    <property type="protein sequence ID" value="OKL45433.1"/>
    <property type="molecule type" value="Genomic_DNA"/>
</dbReference>
<reference evidence="2 3" key="1">
    <citation type="submission" date="2016-03" db="EMBL/GenBank/DDBJ databases">
        <title>Genome sequence of Nesiotobacter sp. nov., a moderately halophilic alphaproteobacterium isolated from the Yellow Sea, China.</title>
        <authorList>
            <person name="Zhang G."/>
            <person name="Zhang R."/>
        </authorList>
    </citation>
    <scope>NUCLEOTIDE SEQUENCE [LARGE SCALE GENOMIC DNA]</scope>
    <source>
        <strain evidence="2 3">WB1-6</strain>
    </source>
</reference>
<name>A0A1U7JL17_9HYPH</name>
<accession>A0A1U7JL17</accession>
<keyword evidence="3" id="KW-1185">Reference proteome</keyword>
<protein>
    <recommendedName>
        <fullName evidence="1">YjiS-like domain-containing protein</fullName>
    </recommendedName>
</protein>
<organism evidence="2 3">
    <name type="scientific">Pseudovibrio exalbescens</name>
    <dbReference type="NCBI Taxonomy" id="197461"/>
    <lineage>
        <taxon>Bacteria</taxon>
        <taxon>Pseudomonadati</taxon>
        <taxon>Pseudomonadota</taxon>
        <taxon>Alphaproteobacteria</taxon>
        <taxon>Hyphomicrobiales</taxon>
        <taxon>Stappiaceae</taxon>
        <taxon>Pseudovibrio</taxon>
    </lineage>
</organism>
<dbReference type="InterPro" id="IPR009506">
    <property type="entry name" value="YjiS-like"/>
</dbReference>
<comment type="caution">
    <text evidence="2">The sequence shown here is derived from an EMBL/GenBank/DDBJ whole genome shotgun (WGS) entry which is preliminary data.</text>
</comment>
<feature type="domain" description="YjiS-like" evidence="1">
    <location>
        <begin position="14"/>
        <end position="48"/>
    </location>
</feature>
<proteinExistence type="predicted"/>
<dbReference type="AlphaFoldDB" id="A0A1U7JL17"/>
<dbReference type="Proteomes" id="UP000185783">
    <property type="component" value="Unassembled WGS sequence"/>
</dbReference>
<dbReference type="Pfam" id="PF06568">
    <property type="entry name" value="YjiS-like"/>
    <property type="match status" value="1"/>
</dbReference>